<comment type="caution">
    <text evidence="1">The sequence shown here is derived from an EMBL/GenBank/DDBJ whole genome shotgun (WGS) entry which is preliminary data.</text>
</comment>
<dbReference type="AlphaFoldDB" id="A0AAD6FL27"/>
<dbReference type="Proteomes" id="UP001219934">
    <property type="component" value="Unassembled WGS sequence"/>
</dbReference>
<accession>A0AAD6FL27</accession>
<keyword evidence="2" id="KW-1185">Reference proteome</keyword>
<evidence type="ECO:0000313" key="1">
    <source>
        <dbReference type="EMBL" id="KAJ4937589.1"/>
    </source>
</evidence>
<proteinExistence type="predicted"/>
<protein>
    <submittedName>
        <fullName evidence="1">Uncharacterized protein</fullName>
    </submittedName>
</protein>
<gene>
    <name evidence="1" type="ORF">JOQ06_002222</name>
</gene>
<reference evidence="1" key="1">
    <citation type="submission" date="2022-11" db="EMBL/GenBank/DDBJ databases">
        <title>Chromosome-level genome of Pogonophryne albipinna.</title>
        <authorList>
            <person name="Jo E."/>
        </authorList>
    </citation>
    <scope>NUCLEOTIDE SEQUENCE</scope>
    <source>
        <strain evidence="1">SGF0006</strain>
        <tissue evidence="1">Muscle</tissue>
    </source>
</reference>
<sequence>MILSTPQAAGLAVTTVFFCPPAFLLHTSLHRADFRALGLSLAITVCHATERHGHTLSSHASFHLGHDGKRSLNTSKRKHVIPLFSHCAKKAPRPPGELYSSSVDRYAEPSPSFIYLYIRLPPRPLDPSVSHSCPHLPTQGVRLSRAQYMRMPTPASEPSASSPQGGSQVLGTLSQLCHNSTACCGQPPVPTVDHHVLSFPPRDSLLTQGHAVLNIDLQQTKDGFRMYFIVQRTKLQ</sequence>
<dbReference type="EMBL" id="JAPTMU010000009">
    <property type="protein sequence ID" value="KAJ4937589.1"/>
    <property type="molecule type" value="Genomic_DNA"/>
</dbReference>
<evidence type="ECO:0000313" key="2">
    <source>
        <dbReference type="Proteomes" id="UP001219934"/>
    </source>
</evidence>
<organism evidence="1 2">
    <name type="scientific">Pogonophryne albipinna</name>
    <dbReference type="NCBI Taxonomy" id="1090488"/>
    <lineage>
        <taxon>Eukaryota</taxon>
        <taxon>Metazoa</taxon>
        <taxon>Chordata</taxon>
        <taxon>Craniata</taxon>
        <taxon>Vertebrata</taxon>
        <taxon>Euteleostomi</taxon>
        <taxon>Actinopterygii</taxon>
        <taxon>Neopterygii</taxon>
        <taxon>Teleostei</taxon>
        <taxon>Neoteleostei</taxon>
        <taxon>Acanthomorphata</taxon>
        <taxon>Eupercaria</taxon>
        <taxon>Perciformes</taxon>
        <taxon>Notothenioidei</taxon>
        <taxon>Pogonophryne</taxon>
    </lineage>
</organism>
<name>A0AAD6FL27_9TELE</name>